<proteinExistence type="predicted"/>
<feature type="domain" description="F-box" evidence="1">
    <location>
        <begin position="25"/>
        <end position="56"/>
    </location>
</feature>
<reference evidence="2" key="1">
    <citation type="journal article" date="2020" name="Stud. Mycol.">
        <title>101 Dothideomycetes genomes: a test case for predicting lifestyles and emergence of pathogens.</title>
        <authorList>
            <person name="Haridas S."/>
            <person name="Albert R."/>
            <person name="Binder M."/>
            <person name="Bloem J."/>
            <person name="Labutti K."/>
            <person name="Salamov A."/>
            <person name="Andreopoulos B."/>
            <person name="Baker S."/>
            <person name="Barry K."/>
            <person name="Bills G."/>
            <person name="Bluhm B."/>
            <person name="Cannon C."/>
            <person name="Castanera R."/>
            <person name="Culley D."/>
            <person name="Daum C."/>
            <person name="Ezra D."/>
            <person name="Gonzalez J."/>
            <person name="Henrissat B."/>
            <person name="Kuo A."/>
            <person name="Liang C."/>
            <person name="Lipzen A."/>
            <person name="Lutzoni F."/>
            <person name="Magnuson J."/>
            <person name="Mondo S."/>
            <person name="Nolan M."/>
            <person name="Ohm R."/>
            <person name="Pangilinan J."/>
            <person name="Park H.-J."/>
            <person name="Ramirez L."/>
            <person name="Alfaro M."/>
            <person name="Sun H."/>
            <person name="Tritt A."/>
            <person name="Yoshinaga Y."/>
            <person name="Zwiers L.-H."/>
            <person name="Turgeon B."/>
            <person name="Goodwin S."/>
            <person name="Spatafora J."/>
            <person name="Crous P."/>
            <person name="Grigoriev I."/>
        </authorList>
    </citation>
    <scope>NUCLEOTIDE SEQUENCE</scope>
    <source>
        <strain evidence="2">ATCC 36951</strain>
    </source>
</reference>
<dbReference type="InterPro" id="IPR001810">
    <property type="entry name" value="F-box_dom"/>
</dbReference>
<dbReference type="Gene3D" id="1.20.1280.50">
    <property type="match status" value="1"/>
</dbReference>
<dbReference type="RefSeq" id="XP_033667534.1">
    <property type="nucleotide sequence ID" value="XM_033806716.1"/>
</dbReference>
<accession>A0A6A6CHN4</accession>
<dbReference type="InterPro" id="IPR036047">
    <property type="entry name" value="F-box-like_dom_sf"/>
</dbReference>
<name>A0A6A6CHN4_ZASCE</name>
<organism evidence="2 3">
    <name type="scientific">Zasmidium cellare ATCC 36951</name>
    <dbReference type="NCBI Taxonomy" id="1080233"/>
    <lineage>
        <taxon>Eukaryota</taxon>
        <taxon>Fungi</taxon>
        <taxon>Dikarya</taxon>
        <taxon>Ascomycota</taxon>
        <taxon>Pezizomycotina</taxon>
        <taxon>Dothideomycetes</taxon>
        <taxon>Dothideomycetidae</taxon>
        <taxon>Mycosphaerellales</taxon>
        <taxon>Mycosphaerellaceae</taxon>
        <taxon>Zasmidium</taxon>
    </lineage>
</organism>
<gene>
    <name evidence="2" type="ORF">M409DRAFT_23276</name>
</gene>
<dbReference type="Proteomes" id="UP000799537">
    <property type="component" value="Unassembled WGS sequence"/>
</dbReference>
<dbReference type="GeneID" id="54559988"/>
<dbReference type="OrthoDB" id="3646734at2759"/>
<dbReference type="SUPFAM" id="SSF81383">
    <property type="entry name" value="F-box domain"/>
    <property type="match status" value="1"/>
</dbReference>
<evidence type="ECO:0000259" key="1">
    <source>
        <dbReference type="Pfam" id="PF12937"/>
    </source>
</evidence>
<sequence>MEDDTKADINTAMDSPARDQVFSTPELAEMIFRELPPRHLLVTVQQVCRQWQAVVNGSTPIQQALFFKPIAPIYPRKIPQTKYRYYFEEFINPNANITCYHPIYIRLLRDLVLHRPLSPSFGHPDASWRRSLLSQPRLRSCEFLRRVADGSGDRKSETIEAPPGGFTLEFAIENLGEDFLDDGFLPKMQCQPASL</sequence>
<dbReference type="Pfam" id="PF12937">
    <property type="entry name" value="F-box-like"/>
    <property type="match status" value="1"/>
</dbReference>
<dbReference type="EMBL" id="ML993596">
    <property type="protein sequence ID" value="KAF2166645.1"/>
    <property type="molecule type" value="Genomic_DNA"/>
</dbReference>
<keyword evidence="3" id="KW-1185">Reference proteome</keyword>
<protein>
    <recommendedName>
        <fullName evidence="1">F-box domain-containing protein</fullName>
    </recommendedName>
</protein>
<evidence type="ECO:0000313" key="3">
    <source>
        <dbReference type="Proteomes" id="UP000799537"/>
    </source>
</evidence>
<evidence type="ECO:0000313" key="2">
    <source>
        <dbReference type="EMBL" id="KAF2166645.1"/>
    </source>
</evidence>
<dbReference type="AlphaFoldDB" id="A0A6A6CHN4"/>